<dbReference type="Proteomes" id="UP000004295">
    <property type="component" value="Unassembled WGS sequence"/>
</dbReference>
<accession>C3JAZ3</accession>
<protein>
    <submittedName>
        <fullName evidence="1">Uncharacterized protein</fullName>
    </submittedName>
</protein>
<organism evidence="1 2">
    <name type="scientific">Porphyromonas endodontalis (strain ATCC 35406 / DSM 24491 / JCM 8526 / CCUG 16442 / BCRC 14492 / NCTC 13058 / HG 370)</name>
    <name type="common">Bacteroides endodontalis</name>
    <dbReference type="NCBI Taxonomy" id="553175"/>
    <lineage>
        <taxon>Bacteria</taxon>
        <taxon>Pseudomonadati</taxon>
        <taxon>Bacteroidota</taxon>
        <taxon>Bacteroidia</taxon>
        <taxon>Bacteroidales</taxon>
        <taxon>Porphyromonadaceae</taxon>
        <taxon>Porphyromonas</taxon>
    </lineage>
</organism>
<sequence>MLRQVKFSSLEEQIEKSVLGKKENWRLKEDINSSFYSNKLS</sequence>
<name>C3JAZ3_POREA</name>
<comment type="caution">
    <text evidence="1">The sequence shown here is derived from an EMBL/GenBank/DDBJ whole genome shotgun (WGS) entry which is preliminary data.</text>
</comment>
<proteinExistence type="predicted"/>
<evidence type="ECO:0000313" key="2">
    <source>
        <dbReference type="Proteomes" id="UP000004295"/>
    </source>
</evidence>
<keyword evidence="2" id="KW-1185">Reference proteome</keyword>
<reference evidence="1 2" key="1">
    <citation type="submission" date="2009-04" db="EMBL/GenBank/DDBJ databases">
        <authorList>
            <person name="Sebastian Y."/>
            <person name="Madupu R."/>
            <person name="Durkin A.S."/>
            <person name="Torralba M."/>
            <person name="Methe B."/>
            <person name="Sutton G.G."/>
            <person name="Strausberg R.L."/>
            <person name="Nelson K.E."/>
        </authorList>
    </citation>
    <scope>NUCLEOTIDE SEQUENCE [LARGE SCALE GENOMIC DNA]</scope>
    <source>
        <strain evidence="2">ATCC 35406 / BCRC 14492 / JCM 8526 / NCTC 13058 / HG 370</strain>
    </source>
</reference>
<dbReference type="AlphaFoldDB" id="C3JAZ3"/>
<dbReference type="EMBL" id="ACNN01000020">
    <property type="protein sequence ID" value="EEN82861.1"/>
    <property type="molecule type" value="Genomic_DNA"/>
</dbReference>
<evidence type="ECO:0000313" key="1">
    <source>
        <dbReference type="EMBL" id="EEN82861.1"/>
    </source>
</evidence>
<gene>
    <name evidence="1" type="ORF">POREN0001_0385</name>
</gene>